<dbReference type="AlphaFoldDB" id="A0ABD3C3I5"/>
<accession>A0ABD3C3I5</accession>
<dbReference type="Pfam" id="PF10044">
    <property type="entry name" value="LIN52"/>
    <property type="match status" value="1"/>
</dbReference>
<evidence type="ECO:0000256" key="1">
    <source>
        <dbReference type="SAM" id="MobiDB-lite"/>
    </source>
</evidence>
<protein>
    <submittedName>
        <fullName evidence="2">Uncharacterized protein</fullName>
    </submittedName>
</protein>
<evidence type="ECO:0000313" key="2">
    <source>
        <dbReference type="EMBL" id="KAL3624338.1"/>
    </source>
</evidence>
<dbReference type="Proteomes" id="UP001632038">
    <property type="component" value="Unassembled WGS sequence"/>
</dbReference>
<evidence type="ECO:0000313" key="3">
    <source>
        <dbReference type="Proteomes" id="UP001632038"/>
    </source>
</evidence>
<keyword evidence="3" id="KW-1185">Reference proteome</keyword>
<reference evidence="3" key="1">
    <citation type="journal article" date="2024" name="IScience">
        <title>Strigolactones Initiate the Formation of Haustorium-like Structures in Castilleja.</title>
        <authorList>
            <person name="Buerger M."/>
            <person name="Peterson D."/>
            <person name="Chory J."/>
        </authorList>
    </citation>
    <scope>NUCLEOTIDE SEQUENCE [LARGE SCALE GENOMIC DNA]</scope>
</reference>
<feature type="compositionally biased region" description="Low complexity" evidence="1">
    <location>
        <begin position="92"/>
        <end position="129"/>
    </location>
</feature>
<dbReference type="PANTHER" id="PTHR34555:SF1">
    <property type="entry name" value="INTEGRAL MEMBRANE HEMOLYSIN-III-LIKE PROTEIN"/>
    <property type="match status" value="1"/>
</dbReference>
<dbReference type="PANTHER" id="PTHR34555">
    <property type="entry name" value="INTEGRAL MEMBRANE HEMOLYSIN-III-LIKE PROTEIN"/>
    <property type="match status" value="1"/>
</dbReference>
<organism evidence="2 3">
    <name type="scientific">Castilleja foliolosa</name>
    <dbReference type="NCBI Taxonomy" id="1961234"/>
    <lineage>
        <taxon>Eukaryota</taxon>
        <taxon>Viridiplantae</taxon>
        <taxon>Streptophyta</taxon>
        <taxon>Embryophyta</taxon>
        <taxon>Tracheophyta</taxon>
        <taxon>Spermatophyta</taxon>
        <taxon>Magnoliopsida</taxon>
        <taxon>eudicotyledons</taxon>
        <taxon>Gunneridae</taxon>
        <taxon>Pentapetalae</taxon>
        <taxon>asterids</taxon>
        <taxon>lamiids</taxon>
        <taxon>Lamiales</taxon>
        <taxon>Orobanchaceae</taxon>
        <taxon>Pedicularideae</taxon>
        <taxon>Castillejinae</taxon>
        <taxon>Castilleja</taxon>
    </lineage>
</organism>
<dbReference type="InterPro" id="IPR018737">
    <property type="entry name" value="DREAM_LIN52"/>
</dbReference>
<gene>
    <name evidence="2" type="ORF">CASFOL_033154</name>
</gene>
<dbReference type="EMBL" id="JAVIJP010000054">
    <property type="protein sequence ID" value="KAL3624338.1"/>
    <property type="molecule type" value="Genomic_DNA"/>
</dbReference>
<feature type="compositionally biased region" description="Basic and acidic residues" evidence="1">
    <location>
        <begin position="70"/>
        <end position="82"/>
    </location>
</feature>
<name>A0ABD3C3I5_9LAMI</name>
<feature type="compositionally biased region" description="Polar residues" evidence="1">
    <location>
        <begin position="58"/>
        <end position="69"/>
    </location>
</feature>
<feature type="region of interest" description="Disordered" evidence="1">
    <location>
        <begin position="1"/>
        <end position="137"/>
    </location>
</feature>
<proteinExistence type="predicted"/>
<sequence length="225" mass="24649">MTVSNGNPQLMAADSECDGGDVTLSSGTKRPVSVCPPRSNTGSAHIVYVRRKTEATDSTKTNVGGTQIDSVKKSTSDQDEKTAQQVTQDVAPPSRKPSSPSFSSTRPSVSPSPGHISSSEENVHVNSSNPPLSGEDPISIWEDRYRRLQSLLKRLDQSDQHDYVQMLRSMSSVELSKHAVELEKRSFKLSMEEAKEMERVALFDVLGKCGKNARKASSQQEQLQK</sequence>
<comment type="caution">
    <text evidence="2">The sequence shown here is derived from an EMBL/GenBank/DDBJ whole genome shotgun (WGS) entry which is preliminary data.</text>
</comment>